<dbReference type="PATRIC" id="fig|306537.10.peg.822"/>
<dbReference type="OrthoDB" id="4417107at2"/>
<dbReference type="STRING" id="306537.jk0812"/>
<accession>Q4JW33</accession>
<name>Q4JW33_CORJK</name>
<dbReference type="KEGG" id="cjk:jk0812"/>
<evidence type="ECO:0000313" key="1">
    <source>
        <dbReference type="EMBL" id="CAI36974.1"/>
    </source>
</evidence>
<dbReference type="HOGENOM" id="CLU_2698383_0_0_11"/>
<proteinExistence type="predicted"/>
<evidence type="ECO:0000313" key="2">
    <source>
        <dbReference type="Proteomes" id="UP000000545"/>
    </source>
</evidence>
<sequence>MSVLHEYLAGKATAEDVKAEVARQRVGMCKEEPPYRQPDLNDVKWTPPSIFEDVTIALALGKLSREEADYLLE</sequence>
<reference evidence="1 2" key="1">
    <citation type="journal article" date="2005" name="J. Bacteriol.">
        <title>Complete genome sequence and analysis of the multiresistant nosocomial pathogen Corynebacterium jeikeium K411, a lipid-requiring bacterium of the human skin flora.</title>
        <authorList>
            <person name="Tauch A."/>
            <person name="Kaiser O."/>
            <person name="Hain T."/>
            <person name="Goesmann A."/>
            <person name="Weisshaar B."/>
            <person name="Albersmeier A."/>
            <person name="Bekel T."/>
            <person name="Bischoff N."/>
            <person name="Brune I."/>
            <person name="Chakraborty T."/>
            <person name="Kalinowski J."/>
            <person name="Meyer F."/>
            <person name="Rupp O."/>
            <person name="Schneiker S."/>
            <person name="Viehoever P."/>
            <person name="Puehler A."/>
        </authorList>
    </citation>
    <scope>NUCLEOTIDE SEQUENCE [LARGE SCALE GENOMIC DNA]</scope>
    <source>
        <strain evidence="1 2">K411</strain>
    </source>
</reference>
<dbReference type="Proteomes" id="UP000000545">
    <property type="component" value="Chromosome"/>
</dbReference>
<keyword evidence="2" id="KW-1185">Reference proteome</keyword>
<organism evidence="1 2">
    <name type="scientific">Corynebacterium jeikeium (strain K411)</name>
    <dbReference type="NCBI Taxonomy" id="306537"/>
    <lineage>
        <taxon>Bacteria</taxon>
        <taxon>Bacillati</taxon>
        <taxon>Actinomycetota</taxon>
        <taxon>Actinomycetes</taxon>
        <taxon>Mycobacteriales</taxon>
        <taxon>Corynebacteriaceae</taxon>
        <taxon>Corynebacterium</taxon>
    </lineage>
</organism>
<dbReference type="eggNOG" id="ENOG5031PV5">
    <property type="taxonomic scope" value="Bacteria"/>
</dbReference>
<dbReference type="RefSeq" id="WP_011273416.1">
    <property type="nucleotide sequence ID" value="NC_007164.1"/>
</dbReference>
<dbReference type="EMBL" id="CR931997">
    <property type="protein sequence ID" value="CAI36974.1"/>
    <property type="molecule type" value="Genomic_DNA"/>
</dbReference>
<protein>
    <submittedName>
        <fullName evidence="1">Uncharacterized protein</fullName>
    </submittedName>
</protein>
<dbReference type="AlphaFoldDB" id="Q4JW33"/>
<gene>
    <name evidence="1" type="ordered locus">jk0812</name>
</gene>